<feature type="non-terminal residue" evidence="2">
    <location>
        <position position="175"/>
    </location>
</feature>
<reference evidence="2 3" key="1">
    <citation type="submission" date="2019-10" db="EMBL/GenBank/DDBJ databases">
        <title>Assembly and Annotation for the nematode Trichostrongylus colubriformis.</title>
        <authorList>
            <person name="Martin J."/>
        </authorList>
    </citation>
    <scope>NUCLEOTIDE SEQUENCE [LARGE SCALE GENOMIC DNA]</scope>
    <source>
        <strain evidence="2">G859</strain>
        <tissue evidence="2">Whole worm</tissue>
    </source>
</reference>
<keyword evidence="3" id="KW-1185">Reference proteome</keyword>
<keyword evidence="1" id="KW-0472">Membrane</keyword>
<organism evidence="2 3">
    <name type="scientific">Trichostrongylus colubriformis</name>
    <name type="common">Black scour worm</name>
    <dbReference type="NCBI Taxonomy" id="6319"/>
    <lineage>
        <taxon>Eukaryota</taxon>
        <taxon>Metazoa</taxon>
        <taxon>Ecdysozoa</taxon>
        <taxon>Nematoda</taxon>
        <taxon>Chromadorea</taxon>
        <taxon>Rhabditida</taxon>
        <taxon>Rhabditina</taxon>
        <taxon>Rhabditomorpha</taxon>
        <taxon>Strongyloidea</taxon>
        <taxon>Trichostrongylidae</taxon>
        <taxon>Trichostrongylus</taxon>
    </lineage>
</organism>
<evidence type="ECO:0000256" key="1">
    <source>
        <dbReference type="SAM" id="Phobius"/>
    </source>
</evidence>
<dbReference type="EMBL" id="WIXE01007766">
    <property type="protein sequence ID" value="KAK5980148.1"/>
    <property type="molecule type" value="Genomic_DNA"/>
</dbReference>
<keyword evidence="1" id="KW-1133">Transmembrane helix</keyword>
<protein>
    <submittedName>
        <fullName evidence="2">Uncharacterized protein</fullName>
    </submittedName>
</protein>
<accession>A0AAN8IR40</accession>
<name>A0AAN8IR40_TRICO</name>
<proteinExistence type="predicted"/>
<sequence>MSFGKASTAADDHKNILAPFRLRSIVFVAEKMGEHYVGSQAKGYNQPYGYPMNCNMSRVFMEMTEEDRKCLEERKYWCFMLSSIVTFCVSMLLVVTWRIVTHLFCQRRREDEVEVAETVPIHLNGKHGGTPAAIKTEFEGLALKQEEKHLGWMTEVRFHFISYNMSSNSDICHLF</sequence>
<dbReference type="AlphaFoldDB" id="A0AAN8IR40"/>
<gene>
    <name evidence="2" type="ORF">GCK32_013539</name>
</gene>
<keyword evidence="1" id="KW-0812">Transmembrane</keyword>
<dbReference type="Proteomes" id="UP001331761">
    <property type="component" value="Unassembled WGS sequence"/>
</dbReference>
<evidence type="ECO:0000313" key="2">
    <source>
        <dbReference type="EMBL" id="KAK5980148.1"/>
    </source>
</evidence>
<evidence type="ECO:0000313" key="3">
    <source>
        <dbReference type="Proteomes" id="UP001331761"/>
    </source>
</evidence>
<comment type="caution">
    <text evidence="2">The sequence shown here is derived from an EMBL/GenBank/DDBJ whole genome shotgun (WGS) entry which is preliminary data.</text>
</comment>
<feature type="transmembrane region" description="Helical" evidence="1">
    <location>
        <begin position="76"/>
        <end position="100"/>
    </location>
</feature>